<dbReference type="InterPro" id="IPR000795">
    <property type="entry name" value="T_Tr_GTP-bd_dom"/>
</dbReference>
<dbReference type="GO" id="GO:0032790">
    <property type="term" value="P:ribosome disassembly"/>
    <property type="evidence" value="ECO:0007669"/>
    <property type="project" value="TreeGrafter"/>
</dbReference>
<dbReference type="SUPFAM" id="SSF52540">
    <property type="entry name" value="P-loop containing nucleoside triphosphate hydrolases"/>
    <property type="match status" value="1"/>
</dbReference>
<dbReference type="OrthoDB" id="9801591at2"/>
<dbReference type="Gene3D" id="3.30.70.240">
    <property type="match status" value="1"/>
</dbReference>
<dbReference type="PROSITE" id="PS51722">
    <property type="entry name" value="G_TR_2"/>
    <property type="match status" value="1"/>
</dbReference>
<evidence type="ECO:0000259" key="5">
    <source>
        <dbReference type="PROSITE" id="PS51722"/>
    </source>
</evidence>
<keyword evidence="2" id="KW-0648">Protein biosynthesis</keyword>
<accession>A0A0R1QVS7</accession>
<dbReference type="PRINTS" id="PR01037">
    <property type="entry name" value="TCRTETOQM"/>
</dbReference>
<dbReference type="SMART" id="SM00889">
    <property type="entry name" value="EFG_IV"/>
    <property type="match status" value="1"/>
</dbReference>
<organism evidence="6 7">
    <name type="scientific">Lacticaseibacillus manihotivorans DSM 13343 = JCM 12514</name>
    <dbReference type="NCBI Taxonomy" id="1423769"/>
    <lineage>
        <taxon>Bacteria</taxon>
        <taxon>Bacillati</taxon>
        <taxon>Bacillota</taxon>
        <taxon>Bacilli</taxon>
        <taxon>Lactobacillales</taxon>
        <taxon>Lactobacillaceae</taxon>
        <taxon>Lacticaseibacillus</taxon>
    </lineage>
</organism>
<dbReference type="GO" id="GO:0046677">
    <property type="term" value="P:response to antibiotic"/>
    <property type="evidence" value="ECO:0007669"/>
    <property type="project" value="UniProtKB-KW"/>
</dbReference>
<comment type="caution">
    <text evidence="6">The sequence shown here is derived from an EMBL/GenBank/DDBJ whole genome shotgun (WGS) entry which is preliminary data.</text>
</comment>
<reference evidence="6 7" key="1">
    <citation type="journal article" date="2015" name="Genome Announc.">
        <title>Expanding the biotechnology potential of lactobacilli through comparative genomics of 213 strains and associated genera.</title>
        <authorList>
            <person name="Sun Z."/>
            <person name="Harris H.M."/>
            <person name="McCann A."/>
            <person name="Guo C."/>
            <person name="Argimon S."/>
            <person name="Zhang W."/>
            <person name="Yang X."/>
            <person name="Jeffery I.B."/>
            <person name="Cooney J.C."/>
            <person name="Kagawa T.F."/>
            <person name="Liu W."/>
            <person name="Song Y."/>
            <person name="Salvetti E."/>
            <person name="Wrobel A."/>
            <person name="Rasinkangas P."/>
            <person name="Parkhill J."/>
            <person name="Rea M.C."/>
            <person name="O'Sullivan O."/>
            <person name="Ritari J."/>
            <person name="Douillard F.P."/>
            <person name="Paul Ross R."/>
            <person name="Yang R."/>
            <person name="Briner A.E."/>
            <person name="Felis G.E."/>
            <person name="de Vos W.M."/>
            <person name="Barrangou R."/>
            <person name="Klaenhammer T.R."/>
            <person name="Caufield P.W."/>
            <person name="Cui Y."/>
            <person name="Zhang H."/>
            <person name="O'Toole P.W."/>
        </authorList>
    </citation>
    <scope>NUCLEOTIDE SEQUENCE [LARGE SCALE GENOMIC DNA]</scope>
    <source>
        <strain evidence="6 7">DSM 13343</strain>
    </source>
</reference>
<keyword evidence="1" id="KW-0547">Nucleotide-binding</keyword>
<sequence length="651" mass="71107">MKTFGIVAHVDAGKTTLSEALLYQSGQLRTLGRVDNQDTFLDPDALEQARGITIFSHAAQFNLGDTPATLLDTPGHLDFAAQVEQVLDVLDYAILVVAGNAPLSGHTRTLWQLLKKYQVPTFIFVNKMDAIGADAEQTLASLQTDLDAGCLPLRNLDDDTKEAIAVLDDDILQDYLESGELSTETIQNLIAHRQLFPVYFGAALKLDGVSDLLEGLSTYTIETPALPDFSARVFKITDDQGVRLTWLRILGGQLVPKQMLGDEQINQLRVYNGTKFTIANQVAPGEVCAIPNLQNTHAGMGLGSLPDAPSPILQPVLSYALDPLEEDLHACLQAMEELGDEDPQLHVTWSKTLQEIRLQVMGPIQIEILTALLHDRFNLTVKFVAGGVLYRETVDQVVEGVGHFEPLRHYSEVHLRIAPGKLGSGLVFDSACSPDVLTQNFQHQILTALQAKTQLGVLIGAPLTDVHVTLISGRASVKHSVGGDFRQAAWRALRQGLMMLRDSGDVLLEPWYRFELVVPTESIGRAMTDIQRMQGEFGQPEQNGELTRLTGTAPVSEMQDYATELRSYAHGLGQLSLVPDGYRPAHDMDSVVATRGYDPKADLDNTPDSVFCAHGAGYPVAWDDVPAMAHVPYLSTEALQQPGLFTSVFGT</sequence>
<dbReference type="GO" id="GO:0003746">
    <property type="term" value="F:translation elongation factor activity"/>
    <property type="evidence" value="ECO:0007669"/>
    <property type="project" value="UniProtKB-KW"/>
</dbReference>
<dbReference type="Pfam" id="PF00009">
    <property type="entry name" value="GTP_EFTU"/>
    <property type="match status" value="1"/>
</dbReference>
<dbReference type="Pfam" id="PF03764">
    <property type="entry name" value="EFG_IV"/>
    <property type="match status" value="1"/>
</dbReference>
<dbReference type="InterPro" id="IPR000640">
    <property type="entry name" value="EFG_V-like"/>
</dbReference>
<keyword evidence="3" id="KW-0342">GTP-binding</keyword>
<dbReference type="InterPro" id="IPR009000">
    <property type="entry name" value="Transl_B-barrel_sf"/>
</dbReference>
<evidence type="ECO:0000256" key="3">
    <source>
        <dbReference type="ARBA" id="ARBA00023134"/>
    </source>
</evidence>
<dbReference type="Gene3D" id="3.30.230.10">
    <property type="match status" value="1"/>
</dbReference>
<dbReference type="InterPro" id="IPR035647">
    <property type="entry name" value="EFG_III/V"/>
</dbReference>
<evidence type="ECO:0000256" key="2">
    <source>
        <dbReference type="ARBA" id="ARBA00022917"/>
    </source>
</evidence>
<evidence type="ECO:0000256" key="1">
    <source>
        <dbReference type="ARBA" id="ARBA00022741"/>
    </source>
</evidence>
<dbReference type="GO" id="GO:0005525">
    <property type="term" value="F:GTP binding"/>
    <property type="evidence" value="ECO:0007669"/>
    <property type="project" value="UniProtKB-KW"/>
</dbReference>
<dbReference type="InterPro" id="IPR020568">
    <property type="entry name" value="Ribosomal_Su5_D2-typ_SF"/>
</dbReference>
<dbReference type="Gene3D" id="3.30.70.870">
    <property type="entry name" value="Elongation Factor G (Translational Gtpase), domain 3"/>
    <property type="match status" value="1"/>
</dbReference>
<dbReference type="RefSeq" id="WP_056963450.1">
    <property type="nucleotide sequence ID" value="NZ_AZEU01000131.1"/>
</dbReference>
<dbReference type="Pfam" id="PF00679">
    <property type="entry name" value="EFG_C"/>
    <property type="match status" value="1"/>
</dbReference>
<proteinExistence type="predicted"/>
<dbReference type="Proteomes" id="UP000051790">
    <property type="component" value="Unassembled WGS sequence"/>
</dbReference>
<keyword evidence="7" id="KW-1185">Reference proteome</keyword>
<dbReference type="Pfam" id="PF14492">
    <property type="entry name" value="EFG_III"/>
    <property type="match status" value="1"/>
</dbReference>
<dbReference type="InterPro" id="IPR035650">
    <property type="entry name" value="Tet_C"/>
</dbReference>
<dbReference type="NCBIfam" id="TIGR00231">
    <property type="entry name" value="small_GTP"/>
    <property type="match status" value="1"/>
</dbReference>
<keyword evidence="6" id="KW-0251">Elongation factor</keyword>
<dbReference type="InterPro" id="IPR005225">
    <property type="entry name" value="Small_GTP-bd"/>
</dbReference>
<dbReference type="PATRIC" id="fig|1423769.4.peg.814"/>
<dbReference type="InterPro" id="IPR014721">
    <property type="entry name" value="Ribsml_uS5_D2-typ_fold_subgr"/>
</dbReference>
<feature type="domain" description="Tr-type G" evidence="5">
    <location>
        <begin position="1"/>
        <end position="225"/>
    </location>
</feature>
<dbReference type="SMART" id="SM00838">
    <property type="entry name" value="EFG_C"/>
    <property type="match status" value="1"/>
</dbReference>
<protein>
    <submittedName>
        <fullName evidence="6">Translation elongation factor (GTPase)</fullName>
    </submittedName>
</protein>
<dbReference type="AlphaFoldDB" id="A0A0R1QVS7"/>
<dbReference type="GO" id="GO:0003924">
    <property type="term" value="F:GTPase activity"/>
    <property type="evidence" value="ECO:0007669"/>
    <property type="project" value="InterPro"/>
</dbReference>
<dbReference type="SUPFAM" id="SSF54980">
    <property type="entry name" value="EF-G C-terminal domain-like"/>
    <property type="match status" value="2"/>
</dbReference>
<keyword evidence="4" id="KW-0046">Antibiotic resistance</keyword>
<dbReference type="SUPFAM" id="SSF50447">
    <property type="entry name" value="Translation proteins"/>
    <property type="match status" value="1"/>
</dbReference>
<evidence type="ECO:0000256" key="4">
    <source>
        <dbReference type="ARBA" id="ARBA00023251"/>
    </source>
</evidence>
<evidence type="ECO:0000313" key="7">
    <source>
        <dbReference type="Proteomes" id="UP000051790"/>
    </source>
</evidence>
<dbReference type="PRINTS" id="PR00315">
    <property type="entry name" value="ELONGATNFCT"/>
</dbReference>
<dbReference type="InterPro" id="IPR041095">
    <property type="entry name" value="EFG_II"/>
</dbReference>
<dbReference type="PANTHER" id="PTHR43261:SF1">
    <property type="entry name" value="RIBOSOME-RELEASING FACTOR 2, MITOCHONDRIAL"/>
    <property type="match status" value="1"/>
</dbReference>
<dbReference type="SUPFAM" id="SSF54211">
    <property type="entry name" value="Ribosomal protein S5 domain 2-like"/>
    <property type="match status" value="1"/>
</dbReference>
<dbReference type="PANTHER" id="PTHR43261">
    <property type="entry name" value="TRANSLATION ELONGATION FACTOR G-RELATED"/>
    <property type="match status" value="1"/>
</dbReference>
<dbReference type="Gene3D" id="2.40.30.10">
    <property type="entry name" value="Translation factors"/>
    <property type="match status" value="1"/>
</dbReference>
<gene>
    <name evidence="6" type="ORF">FD01_GL000764</name>
</gene>
<dbReference type="Gene3D" id="3.40.50.300">
    <property type="entry name" value="P-loop containing nucleotide triphosphate hydrolases"/>
    <property type="match status" value="1"/>
</dbReference>
<name>A0A0R1QVS7_9LACO</name>
<evidence type="ECO:0000313" key="6">
    <source>
        <dbReference type="EMBL" id="KRL45288.1"/>
    </source>
</evidence>
<dbReference type="InterPro" id="IPR027417">
    <property type="entry name" value="P-loop_NTPase"/>
</dbReference>
<dbReference type="EMBL" id="AZEU01000131">
    <property type="protein sequence ID" value="KRL45288.1"/>
    <property type="molecule type" value="Genomic_DNA"/>
</dbReference>
<dbReference type="InterPro" id="IPR005517">
    <property type="entry name" value="Transl_elong_EFG/EF2_IV"/>
</dbReference>
<dbReference type="CDD" id="cd03711">
    <property type="entry name" value="Tet_C"/>
    <property type="match status" value="1"/>
</dbReference>